<feature type="transmembrane region" description="Helical" evidence="7">
    <location>
        <begin position="60"/>
        <end position="80"/>
    </location>
</feature>
<reference evidence="8 9" key="1">
    <citation type="submission" date="2020-02" db="EMBL/GenBank/DDBJ databases">
        <authorList>
            <person name="Ferguson B K."/>
        </authorList>
    </citation>
    <scope>NUCLEOTIDE SEQUENCE [LARGE SCALE GENOMIC DNA]</scope>
</reference>
<comment type="subcellular location">
    <subcellularLocation>
        <location evidence="1">Membrane</location>
        <topology evidence="1">Multi-pass membrane protein</topology>
    </subcellularLocation>
</comment>
<feature type="transmembrane region" description="Helical" evidence="7">
    <location>
        <begin position="161"/>
        <end position="183"/>
    </location>
</feature>
<feature type="transmembrane region" description="Helical" evidence="7">
    <location>
        <begin position="119"/>
        <end position="140"/>
    </location>
</feature>
<dbReference type="GO" id="GO:0016020">
    <property type="term" value="C:membrane"/>
    <property type="evidence" value="ECO:0007669"/>
    <property type="project" value="UniProtKB-SubCell"/>
</dbReference>
<evidence type="ECO:0008006" key="10">
    <source>
        <dbReference type="Google" id="ProtNLM"/>
    </source>
</evidence>
<dbReference type="OrthoDB" id="446368at2759"/>
<dbReference type="Proteomes" id="UP000479190">
    <property type="component" value="Unassembled WGS sequence"/>
</dbReference>
<evidence type="ECO:0000313" key="9">
    <source>
        <dbReference type="Proteomes" id="UP000479190"/>
    </source>
</evidence>
<dbReference type="AlphaFoldDB" id="A0A6H5IRM4"/>
<dbReference type="PANTHER" id="PTHR23506:SF26">
    <property type="entry name" value="MFS-TYPE TRANSPORTER SLC18B1"/>
    <property type="match status" value="1"/>
</dbReference>
<keyword evidence="9" id="KW-1185">Reference proteome</keyword>
<dbReference type="Pfam" id="PF07690">
    <property type="entry name" value="MFS_1"/>
    <property type="match status" value="1"/>
</dbReference>
<protein>
    <recommendedName>
        <fullName evidence="10">Major facilitator superfamily (MFS) profile domain-containing protein</fullName>
    </recommendedName>
</protein>
<evidence type="ECO:0000256" key="1">
    <source>
        <dbReference type="ARBA" id="ARBA00004141"/>
    </source>
</evidence>
<feature type="transmembrane region" description="Helical" evidence="7">
    <location>
        <begin position="92"/>
        <end position="113"/>
    </location>
</feature>
<keyword evidence="2" id="KW-0813">Transport</keyword>
<feature type="transmembrane region" description="Helical" evidence="7">
    <location>
        <begin position="21"/>
        <end position="48"/>
    </location>
</feature>
<dbReference type="GO" id="GO:0022857">
    <property type="term" value="F:transmembrane transporter activity"/>
    <property type="evidence" value="ECO:0007669"/>
    <property type="project" value="InterPro"/>
</dbReference>
<evidence type="ECO:0000256" key="6">
    <source>
        <dbReference type="SAM" id="MobiDB-lite"/>
    </source>
</evidence>
<dbReference type="InterPro" id="IPR036259">
    <property type="entry name" value="MFS_trans_sf"/>
</dbReference>
<evidence type="ECO:0000256" key="3">
    <source>
        <dbReference type="ARBA" id="ARBA00022692"/>
    </source>
</evidence>
<dbReference type="PANTHER" id="PTHR23506">
    <property type="entry name" value="GH10249P"/>
    <property type="match status" value="1"/>
</dbReference>
<evidence type="ECO:0000256" key="7">
    <source>
        <dbReference type="SAM" id="Phobius"/>
    </source>
</evidence>
<keyword evidence="3 7" id="KW-0812">Transmembrane</keyword>
<evidence type="ECO:0000256" key="5">
    <source>
        <dbReference type="ARBA" id="ARBA00023136"/>
    </source>
</evidence>
<feature type="compositionally biased region" description="Basic residues" evidence="6">
    <location>
        <begin position="688"/>
        <end position="702"/>
    </location>
</feature>
<accession>A0A6H5IRM4</accession>
<sequence>MDVNPDRCSITNSFYSVYMKVLRIPGVMVASASIIATSMSIGFLQATLEPHLRKFELSPVVLGIMFVINGGTYAVTAPAWGWLCDKHARPKVATVAGCVLTVIGFGLIGPAPFIPSGTMLWVTISGLIIHGLGMSAQLVASFTDALRTAVDHGFPNNLETYGLISGLWTSTFALGAFIGPSIAGILFDNIGFRNASMFICALHLIVVSTTIFRPIDKYPSDRRHFHERRILHTKKQGVVACVFLCCYERKGPKLYTELGITENLRSSITDSGRSHSMSMSGRTSAARMAAVQSMPVDRPSFMNSLIACNSYSNRANAWSRTSCSGRFGYGSIEHNNKRQTFERTTPDSKSRVVRAATPVKLFSPICKQKTALPSSYLKMCCCTSPTYNIRRCCGQFFNRRAARKSTTRCTTATPQHVTKNIHYQSHLDTNHLSHIQNSYDICFGIYQNCVIDLFYSHQRKYQHLQAQGSMMNFPDGSMLSLVAVAAAVAVAVGPRLRRTFSTRKRFVKVVASAPTPATGSSIYDTLVYLVAFYRSPVCPPTTAQQPSSQHAEYYKKERAAACKIYRERFFELFIHLCCIYTCYAKLECSCTHRCIGITAGEHAKRRNDEEARVHVCIYTHSPLTDRTRRKPTVETSGLISKTLGLTPSTPILDIEQVEVTMKLSLENSRGWGTARVLDERQTVDEPRHRSHKTSSQHRSIRA</sequence>
<dbReference type="Gene3D" id="1.20.1250.20">
    <property type="entry name" value="MFS general substrate transporter like domains"/>
    <property type="match status" value="1"/>
</dbReference>
<keyword evidence="4 7" id="KW-1133">Transmembrane helix</keyword>
<evidence type="ECO:0000256" key="2">
    <source>
        <dbReference type="ARBA" id="ARBA00022448"/>
    </source>
</evidence>
<dbReference type="InterPro" id="IPR050930">
    <property type="entry name" value="MFS_Vesicular_Transporter"/>
</dbReference>
<keyword evidence="5 7" id="KW-0472">Membrane</keyword>
<dbReference type="InterPro" id="IPR011701">
    <property type="entry name" value="MFS"/>
</dbReference>
<feature type="region of interest" description="Disordered" evidence="6">
    <location>
        <begin position="677"/>
        <end position="702"/>
    </location>
</feature>
<evidence type="ECO:0000313" key="8">
    <source>
        <dbReference type="EMBL" id="CAB0037348.1"/>
    </source>
</evidence>
<evidence type="ECO:0000256" key="4">
    <source>
        <dbReference type="ARBA" id="ARBA00022989"/>
    </source>
</evidence>
<organism evidence="8 9">
    <name type="scientific">Trichogramma brassicae</name>
    <dbReference type="NCBI Taxonomy" id="86971"/>
    <lineage>
        <taxon>Eukaryota</taxon>
        <taxon>Metazoa</taxon>
        <taxon>Ecdysozoa</taxon>
        <taxon>Arthropoda</taxon>
        <taxon>Hexapoda</taxon>
        <taxon>Insecta</taxon>
        <taxon>Pterygota</taxon>
        <taxon>Neoptera</taxon>
        <taxon>Endopterygota</taxon>
        <taxon>Hymenoptera</taxon>
        <taxon>Apocrita</taxon>
        <taxon>Proctotrupomorpha</taxon>
        <taxon>Chalcidoidea</taxon>
        <taxon>Trichogrammatidae</taxon>
        <taxon>Trichogramma</taxon>
    </lineage>
</organism>
<proteinExistence type="predicted"/>
<dbReference type="SUPFAM" id="SSF103473">
    <property type="entry name" value="MFS general substrate transporter"/>
    <property type="match status" value="1"/>
</dbReference>
<gene>
    <name evidence="8" type="ORF">TBRA_LOCUS9179</name>
</gene>
<dbReference type="EMBL" id="CADCXV010000850">
    <property type="protein sequence ID" value="CAB0037348.1"/>
    <property type="molecule type" value="Genomic_DNA"/>
</dbReference>
<feature type="compositionally biased region" description="Basic and acidic residues" evidence="6">
    <location>
        <begin position="677"/>
        <end position="687"/>
    </location>
</feature>
<name>A0A6H5IRM4_9HYME</name>